<sequence length="96" mass="11213">MEKSGQKTSQRYHLKFIEKVVQEVEFGATQISVINKYNLNKTTVNGWMQKYGSQEFFNTRQARRYSTNLKRKVLLSIKEGKMSIQEAKVAYEITSV</sequence>
<keyword evidence="2" id="KW-1185">Reference proteome</keyword>
<dbReference type="SUPFAM" id="SSF46689">
    <property type="entry name" value="Homeodomain-like"/>
    <property type="match status" value="1"/>
</dbReference>
<gene>
    <name evidence="1" type="ORF">SAMN04487893_107129</name>
</gene>
<organism evidence="1 2">
    <name type="scientific">Myroides guanonis</name>
    <dbReference type="NCBI Taxonomy" id="1150112"/>
    <lineage>
        <taxon>Bacteria</taxon>
        <taxon>Pseudomonadati</taxon>
        <taxon>Bacteroidota</taxon>
        <taxon>Flavobacteriia</taxon>
        <taxon>Flavobacteriales</taxon>
        <taxon>Flavobacteriaceae</taxon>
        <taxon>Myroides</taxon>
    </lineage>
</organism>
<feature type="non-terminal residue" evidence="1">
    <location>
        <position position="96"/>
    </location>
</feature>
<reference evidence="2" key="1">
    <citation type="submission" date="2016-10" db="EMBL/GenBank/DDBJ databases">
        <authorList>
            <person name="Varghese N."/>
            <person name="Submissions S."/>
        </authorList>
    </citation>
    <scope>NUCLEOTIDE SEQUENCE [LARGE SCALE GENOMIC DNA]</scope>
    <source>
        <strain evidence="2">DSM 26542</strain>
    </source>
</reference>
<dbReference type="InterPro" id="IPR009057">
    <property type="entry name" value="Homeodomain-like_sf"/>
</dbReference>
<protein>
    <submittedName>
        <fullName evidence="1">Uncharacterized protein</fullName>
    </submittedName>
</protein>
<dbReference type="Proteomes" id="UP000243887">
    <property type="component" value="Unassembled WGS sequence"/>
</dbReference>
<dbReference type="AlphaFoldDB" id="A0A1I3RAB3"/>
<proteinExistence type="predicted"/>
<accession>A0A1I3RAB3</accession>
<evidence type="ECO:0000313" key="1">
    <source>
        <dbReference type="EMBL" id="SFJ43543.1"/>
    </source>
</evidence>
<dbReference type="RefSeq" id="WP_394333274.1">
    <property type="nucleotide sequence ID" value="NZ_FORU01000007.1"/>
</dbReference>
<dbReference type="EMBL" id="FORU01000007">
    <property type="protein sequence ID" value="SFJ43543.1"/>
    <property type="molecule type" value="Genomic_DNA"/>
</dbReference>
<name>A0A1I3RAB3_9FLAO</name>
<evidence type="ECO:0000313" key="2">
    <source>
        <dbReference type="Proteomes" id="UP000243887"/>
    </source>
</evidence>